<name>X1KU56_9ZZZZ</name>
<dbReference type="CDD" id="cd07731">
    <property type="entry name" value="ComA-like_MBL-fold"/>
    <property type="match status" value="1"/>
</dbReference>
<feature type="domain" description="Metallo-beta-lactamase" evidence="1">
    <location>
        <begin position="2"/>
        <end position="174"/>
    </location>
</feature>
<reference evidence="2" key="1">
    <citation type="journal article" date="2014" name="Front. Microbiol.">
        <title>High frequency of phylogenetically diverse reductive dehalogenase-homologous genes in deep subseafloor sedimentary metagenomes.</title>
        <authorList>
            <person name="Kawai M."/>
            <person name="Futagami T."/>
            <person name="Toyoda A."/>
            <person name="Takaki Y."/>
            <person name="Nishi S."/>
            <person name="Hori S."/>
            <person name="Arai W."/>
            <person name="Tsubouchi T."/>
            <person name="Morono Y."/>
            <person name="Uchiyama I."/>
            <person name="Ito T."/>
            <person name="Fujiyama A."/>
            <person name="Inagaki F."/>
            <person name="Takami H."/>
        </authorList>
    </citation>
    <scope>NUCLEOTIDE SEQUENCE</scope>
    <source>
        <strain evidence="2">Expedition CK06-06</strain>
    </source>
</reference>
<dbReference type="InterPro" id="IPR001279">
    <property type="entry name" value="Metallo-B-lactamas"/>
</dbReference>
<comment type="caution">
    <text evidence="2">The sequence shown here is derived from an EMBL/GenBank/DDBJ whole genome shotgun (WGS) entry which is preliminary data.</text>
</comment>
<evidence type="ECO:0000259" key="1">
    <source>
        <dbReference type="Pfam" id="PF00753"/>
    </source>
</evidence>
<dbReference type="Pfam" id="PF00753">
    <property type="entry name" value="Lactamase_B"/>
    <property type="match status" value="1"/>
</dbReference>
<gene>
    <name evidence="2" type="ORF">S06H3_23744</name>
</gene>
<dbReference type="SUPFAM" id="SSF56281">
    <property type="entry name" value="Metallo-hydrolase/oxidoreductase"/>
    <property type="match status" value="1"/>
</dbReference>
<protein>
    <recommendedName>
        <fullName evidence="1">Metallo-beta-lactamase domain-containing protein</fullName>
    </recommendedName>
</protein>
<evidence type="ECO:0000313" key="2">
    <source>
        <dbReference type="EMBL" id="GAI10233.1"/>
    </source>
</evidence>
<organism evidence="2">
    <name type="scientific">marine sediment metagenome</name>
    <dbReference type="NCBI Taxonomy" id="412755"/>
    <lineage>
        <taxon>unclassified sequences</taxon>
        <taxon>metagenomes</taxon>
        <taxon>ecological metagenomes</taxon>
    </lineage>
</organism>
<feature type="non-terminal residue" evidence="2">
    <location>
        <position position="176"/>
    </location>
</feature>
<dbReference type="InterPro" id="IPR035681">
    <property type="entry name" value="ComA-like_MBL"/>
</dbReference>
<dbReference type="PANTHER" id="PTHR30619">
    <property type="entry name" value="DNA INTERNALIZATION/COMPETENCE PROTEIN COMEC/REC2"/>
    <property type="match status" value="1"/>
</dbReference>
<dbReference type="Gene3D" id="3.60.15.10">
    <property type="entry name" value="Ribonuclease Z/Hydroxyacylglutathione hydrolase-like"/>
    <property type="match status" value="1"/>
</dbReference>
<proteinExistence type="predicted"/>
<dbReference type="AlphaFoldDB" id="X1KU56"/>
<dbReference type="InterPro" id="IPR036866">
    <property type="entry name" value="RibonucZ/Hydroxyglut_hydro"/>
</dbReference>
<accession>X1KU56</accession>
<sequence length="176" mass="20119">QILIDGGPSSAVLKKLGEEMPFYDRKIELMILTHPDHDHLAGLLEVLKSYEVENILWTGVVKDTQEWKKWKELIEKEEAKIRIAKKGQRIILKESPPVFLTILYPFEDLENKKVKNINDTAIVSRLDYGLDSFLFTADISKKVERELVKEGSNILSDVLKVAHHGSKTSSCSEFLK</sequence>
<dbReference type="InterPro" id="IPR052159">
    <property type="entry name" value="Competence_DNA_uptake"/>
</dbReference>
<dbReference type="EMBL" id="BARV01012981">
    <property type="protein sequence ID" value="GAI10233.1"/>
    <property type="molecule type" value="Genomic_DNA"/>
</dbReference>
<dbReference type="PANTHER" id="PTHR30619:SF1">
    <property type="entry name" value="RECOMBINATION PROTEIN 2"/>
    <property type="match status" value="1"/>
</dbReference>
<feature type="non-terminal residue" evidence="2">
    <location>
        <position position="1"/>
    </location>
</feature>